<dbReference type="AlphaFoldDB" id="A0A2I2GQA9"/>
<dbReference type="RefSeq" id="XP_024710361.1">
    <property type="nucleotide sequence ID" value="XM_024846254.1"/>
</dbReference>
<accession>A0A2I2GQA9</accession>
<evidence type="ECO:0000256" key="1">
    <source>
        <dbReference type="SAM" id="Coils"/>
    </source>
</evidence>
<keyword evidence="1" id="KW-0175">Coiled coil</keyword>
<feature type="compositionally biased region" description="Polar residues" evidence="2">
    <location>
        <begin position="223"/>
        <end position="239"/>
    </location>
</feature>
<reference evidence="4 5" key="1">
    <citation type="submission" date="2016-12" db="EMBL/GenBank/DDBJ databases">
        <title>The genomes of Aspergillus section Nigri reveals drivers in fungal speciation.</title>
        <authorList>
            <consortium name="DOE Joint Genome Institute"/>
            <person name="Vesth T.C."/>
            <person name="Nybo J."/>
            <person name="Theobald S."/>
            <person name="Brandl J."/>
            <person name="Frisvad J.C."/>
            <person name="Nielsen K.F."/>
            <person name="Lyhne E.K."/>
            <person name="Kogle M.E."/>
            <person name="Kuo A."/>
            <person name="Riley R."/>
            <person name="Clum A."/>
            <person name="Nolan M."/>
            <person name="Lipzen A."/>
            <person name="Salamov A."/>
            <person name="Henrissat B."/>
            <person name="Wiebenga A."/>
            <person name="De Vries R.P."/>
            <person name="Grigoriev I.V."/>
            <person name="Mortensen U.H."/>
            <person name="Andersen M.R."/>
            <person name="Baker S.E."/>
        </authorList>
    </citation>
    <scope>NUCLEOTIDE SEQUENCE [LARGE SCALE GENOMIC DNA]</scope>
    <source>
        <strain evidence="4 5">IBT 23096</strain>
    </source>
</reference>
<feature type="coiled-coil region" evidence="1">
    <location>
        <begin position="748"/>
        <end position="864"/>
    </location>
</feature>
<organism evidence="4 5">
    <name type="scientific">Aspergillus steynii IBT 23096</name>
    <dbReference type="NCBI Taxonomy" id="1392250"/>
    <lineage>
        <taxon>Eukaryota</taxon>
        <taxon>Fungi</taxon>
        <taxon>Dikarya</taxon>
        <taxon>Ascomycota</taxon>
        <taxon>Pezizomycotina</taxon>
        <taxon>Eurotiomycetes</taxon>
        <taxon>Eurotiomycetidae</taxon>
        <taxon>Eurotiales</taxon>
        <taxon>Aspergillaceae</taxon>
        <taxon>Aspergillus</taxon>
        <taxon>Aspergillus subgen. Circumdati</taxon>
    </lineage>
</organism>
<proteinExistence type="predicted"/>
<feature type="coiled-coil region" evidence="1">
    <location>
        <begin position="578"/>
        <end position="722"/>
    </location>
</feature>
<dbReference type="InterPro" id="IPR056703">
    <property type="entry name" value="DUF7801"/>
</dbReference>
<dbReference type="GO" id="GO:0007165">
    <property type="term" value="P:signal transduction"/>
    <property type="evidence" value="ECO:0007669"/>
    <property type="project" value="InterPro"/>
</dbReference>
<comment type="caution">
    <text evidence="4">The sequence shown here is derived from an EMBL/GenBank/DDBJ whole genome shotgun (WGS) entry which is preliminary data.</text>
</comment>
<dbReference type="VEuPathDB" id="FungiDB:P170DRAFT_398920"/>
<dbReference type="STRING" id="1392250.A0A2I2GQA9"/>
<dbReference type="PANTHER" id="PTHR18937">
    <property type="entry name" value="STRUCTURAL MAINTENANCE OF CHROMOSOMES SMC FAMILY MEMBER"/>
    <property type="match status" value="1"/>
</dbReference>
<dbReference type="EMBL" id="MSFO01000001">
    <property type="protein sequence ID" value="PLB55059.1"/>
    <property type="molecule type" value="Genomic_DNA"/>
</dbReference>
<feature type="coiled-coil region" evidence="1">
    <location>
        <begin position="911"/>
        <end position="973"/>
    </location>
</feature>
<evidence type="ECO:0000313" key="4">
    <source>
        <dbReference type="EMBL" id="PLB55059.1"/>
    </source>
</evidence>
<dbReference type="Pfam" id="PF25078">
    <property type="entry name" value="DUF7801"/>
    <property type="match status" value="1"/>
</dbReference>
<feature type="coiled-coil region" evidence="1">
    <location>
        <begin position="451"/>
        <end position="553"/>
    </location>
</feature>
<sequence length="1052" mass="118296">MNRLELRSSQSSYGDPRHYSANSFGAPQPPPTKTLVDGYRGDFDTQNADTSRFNPLNPAHPQSSALLNTNDPVAMYLLTETAMGDSKNYEILSLEEVEGLKKEYKFLSGRLDAAKRKLALETKLRDAAMSLSRLYNSKSPRVSDEYESGGSPKSNRSRKSVFGRSGGSGPLDKSDGELAVSARKCEDLSQEIWNLERRVQQIQKRLLEHTAGILQMTHKGLKKNNNNNIPHTPESLSSHNTRDSVDDFDDRSLYKPSDHAQEVNGQGTRAMGPANGSDQMPMGLDALHNMERRLEELSERMRGMILESNPNSDFHSIPPPSNNGGPVNPTAMVEAHLAYIDDGLGALASQPAGVSSSRDGDYETEQNLSEINAQLHYIVGQSGLSRAQPLPPPPQSSSATLPEQLSYLNLAVDNIQQRMEGFLEQKSILTTQIQQQRELNSKSDAQRDAHIADLIEQLAHVKKDLELAERDGEQSRDQLNFTMEQLEAAREQQPEQQMRSIPEDHSAALTSEKESRAQAEAEISRLQNVLRELEREKETLADSNKAGADAEAEILRLQGFIQQLQHEKEALADSHEARSHAEAEITRLQGVIQQLQHEKEALTDSREAQGHAEAEIVRLQGIIQELQREKDAQADAHEARLRAEAEITRLQSVTQELQHEKEAQEEAQEARLRSEAEIARLQGAMQDLQQEREAQADSHEARLRAEAEVTRLEAHLQQLQTGSNTHAEELSTVRSQSDAETARLQGMIDQLHREADAKAEEATEARERAEQRISQLEDMMQQIRSEADARIEEATHKRAQAENEIDRLEASMNQLRADIESQLREATEGRTHAEETAQRLQGELTELEGEVVRVQTELTMAKAELDGAYGSRSQRAAANPGIQKELDELHMKNFELAQELAGLKAGKPGHNGNLQHRAETLEKELRETIDDYETMTKASIEFEKERERFEGHIDSLRDRCEQLETQLNEERITWMGIHNPSMGRDGTYETTSTMVLKNEFKKMMRDTRVENMKILKAEQEERRRLETLVRNLKKEQANANDKPGVDQSVTAL</sequence>
<dbReference type="OrthoDB" id="5569911at2759"/>
<evidence type="ECO:0000256" key="2">
    <source>
        <dbReference type="SAM" id="MobiDB-lite"/>
    </source>
</evidence>
<evidence type="ECO:0000259" key="3">
    <source>
        <dbReference type="PROSITE" id="PS50885"/>
    </source>
</evidence>
<name>A0A2I2GQA9_9EURO</name>
<feature type="coiled-coil region" evidence="1">
    <location>
        <begin position="1015"/>
        <end position="1042"/>
    </location>
</feature>
<evidence type="ECO:0000313" key="5">
    <source>
        <dbReference type="Proteomes" id="UP000234275"/>
    </source>
</evidence>
<protein>
    <submittedName>
        <fullName evidence="4">Involucrin repeat protein</fullName>
    </submittedName>
</protein>
<gene>
    <name evidence="4" type="ORF">P170DRAFT_398920</name>
</gene>
<dbReference type="Gene3D" id="1.10.287.1490">
    <property type="match status" value="1"/>
</dbReference>
<feature type="coiled-coil region" evidence="1">
    <location>
        <begin position="178"/>
        <end position="205"/>
    </location>
</feature>
<dbReference type="Pfam" id="PF15456">
    <property type="entry name" value="Uds1"/>
    <property type="match status" value="1"/>
</dbReference>
<dbReference type="GeneID" id="36553953"/>
<feature type="region of interest" description="Disordered" evidence="2">
    <location>
        <begin position="137"/>
        <end position="178"/>
    </location>
</feature>
<dbReference type="PROSITE" id="PS50885">
    <property type="entry name" value="HAMP"/>
    <property type="match status" value="1"/>
</dbReference>
<keyword evidence="5" id="KW-1185">Reference proteome</keyword>
<dbReference type="InterPro" id="IPR003660">
    <property type="entry name" value="HAMP_dom"/>
</dbReference>
<feature type="compositionally biased region" description="Basic and acidic residues" evidence="2">
    <location>
        <begin position="240"/>
        <end position="261"/>
    </location>
</feature>
<dbReference type="Proteomes" id="UP000234275">
    <property type="component" value="Unassembled WGS sequence"/>
</dbReference>
<feature type="domain" description="HAMP" evidence="3">
    <location>
        <begin position="767"/>
        <end position="824"/>
    </location>
</feature>
<dbReference type="InterPro" id="IPR029191">
    <property type="entry name" value="Uds1"/>
</dbReference>
<feature type="region of interest" description="Disordered" evidence="2">
    <location>
        <begin position="1"/>
        <end position="53"/>
    </location>
</feature>
<feature type="compositionally biased region" description="Polar residues" evidence="2">
    <location>
        <begin position="44"/>
        <end position="53"/>
    </location>
</feature>
<dbReference type="GO" id="GO:0016020">
    <property type="term" value="C:membrane"/>
    <property type="evidence" value="ECO:0007669"/>
    <property type="project" value="InterPro"/>
</dbReference>
<feature type="region of interest" description="Disordered" evidence="2">
    <location>
        <begin position="220"/>
        <end position="278"/>
    </location>
</feature>